<evidence type="ECO:0000313" key="2">
    <source>
        <dbReference type="Proteomes" id="UP001140066"/>
    </source>
</evidence>
<proteinExistence type="predicted"/>
<name>A0ACC1KCN3_9FUNG</name>
<sequence>MRTLPGTPPVANLSGIGNGARSEHNARTYPIFYAQGQRQPSATPLRAQVGSRAHAAAMARPGRTSEGESTTTDEEVLGQSRTPALRRVPASSHRISAAPPPLPQSSDRARMAATFAPLPGLAPASEPALRRRTRPRADSRPFGVALSKQLAELAEETEETENDGSGTCAINPMRGLSASISPLPSPSQHRRSQPRTKRLRARTNGQRSGSETETDNERDTATQSSRGVEQRAGRSMSISSNDGSAHVAGAVSLGQQRRIITRPQHNGGPTLFNGHTPRSLSRNGQQPRLSPATPLGAPASRQGDIQPLPPAPAGGGGDSGGETTETDDDFFGNSRSFHCSIRPPRRVVRQLASLRSRNLQPAALDLHSLTLPTPSYHPHTAPIVGSDSGANDAFGLGISGPGTCGGSFTGPARIVSTPISSSIAQGPLGSPGPPPLRQQPVAYQQAGEQRAYPMHNSSMRREFAQDPFAPMPDEFTYKGAAL</sequence>
<evidence type="ECO:0000313" key="1">
    <source>
        <dbReference type="EMBL" id="KAJ2785932.1"/>
    </source>
</evidence>
<protein>
    <submittedName>
        <fullName evidence="1">Uncharacterized protein</fullName>
    </submittedName>
</protein>
<dbReference type="Proteomes" id="UP001140066">
    <property type="component" value="Unassembled WGS sequence"/>
</dbReference>
<dbReference type="EMBL" id="JANBUK010001102">
    <property type="protein sequence ID" value="KAJ2785932.1"/>
    <property type="molecule type" value="Genomic_DNA"/>
</dbReference>
<comment type="caution">
    <text evidence="1">The sequence shown here is derived from an EMBL/GenBank/DDBJ whole genome shotgun (WGS) entry which is preliminary data.</text>
</comment>
<feature type="non-terminal residue" evidence="1">
    <location>
        <position position="482"/>
    </location>
</feature>
<gene>
    <name evidence="1" type="ORF">GGI18_003314</name>
</gene>
<reference evidence="1" key="1">
    <citation type="submission" date="2022-07" db="EMBL/GenBank/DDBJ databases">
        <title>Phylogenomic reconstructions and comparative analyses of Kickxellomycotina fungi.</title>
        <authorList>
            <person name="Reynolds N.K."/>
            <person name="Stajich J.E."/>
            <person name="Barry K."/>
            <person name="Grigoriev I.V."/>
            <person name="Crous P."/>
            <person name="Smith M.E."/>
        </authorList>
    </citation>
    <scope>NUCLEOTIDE SEQUENCE</scope>
    <source>
        <strain evidence="1">BCRC 34191</strain>
    </source>
</reference>
<accession>A0ACC1KCN3</accession>
<keyword evidence="2" id="KW-1185">Reference proteome</keyword>
<organism evidence="1 2">
    <name type="scientific">Coemansia linderi</name>
    <dbReference type="NCBI Taxonomy" id="2663919"/>
    <lineage>
        <taxon>Eukaryota</taxon>
        <taxon>Fungi</taxon>
        <taxon>Fungi incertae sedis</taxon>
        <taxon>Zoopagomycota</taxon>
        <taxon>Kickxellomycotina</taxon>
        <taxon>Kickxellomycetes</taxon>
        <taxon>Kickxellales</taxon>
        <taxon>Kickxellaceae</taxon>
        <taxon>Coemansia</taxon>
    </lineage>
</organism>